<dbReference type="OrthoDB" id="206755at2759"/>
<feature type="region of interest" description="Disordered" evidence="2">
    <location>
        <begin position="859"/>
        <end position="891"/>
    </location>
</feature>
<feature type="repeat" description="ARM" evidence="1">
    <location>
        <begin position="732"/>
        <end position="774"/>
    </location>
</feature>
<protein>
    <submittedName>
        <fullName evidence="3">Uncharacterized protein</fullName>
    </submittedName>
</protein>
<dbReference type="SMART" id="SM00185">
    <property type="entry name" value="ARM"/>
    <property type="match status" value="9"/>
</dbReference>
<dbReference type="Gene3D" id="1.25.10.10">
    <property type="entry name" value="Leucine-rich Repeat Variant"/>
    <property type="match status" value="4"/>
</dbReference>
<dbReference type="PANTHER" id="PTHR23315:SF7">
    <property type="entry name" value="U-BOX DOMAIN-CONTAINING PROTEIN 4"/>
    <property type="match status" value="1"/>
</dbReference>
<proteinExistence type="predicted"/>
<gene>
    <name evidence="3" type="ORF">F442_07038</name>
</gene>
<reference evidence="3 4" key="1">
    <citation type="submission" date="2013-11" db="EMBL/GenBank/DDBJ databases">
        <title>The Genome Sequence of Phytophthora parasitica P10297.</title>
        <authorList>
            <consortium name="The Broad Institute Genomics Platform"/>
            <person name="Russ C."/>
            <person name="Tyler B."/>
            <person name="Panabieres F."/>
            <person name="Shan W."/>
            <person name="Tripathy S."/>
            <person name="Grunwald N."/>
            <person name="Machado M."/>
            <person name="Johnson C.S."/>
            <person name="Walker B."/>
            <person name="Young S.K."/>
            <person name="Zeng Q."/>
            <person name="Gargeya S."/>
            <person name="Fitzgerald M."/>
            <person name="Haas B."/>
            <person name="Abouelleil A."/>
            <person name="Allen A.W."/>
            <person name="Alvarado L."/>
            <person name="Arachchi H.M."/>
            <person name="Berlin A.M."/>
            <person name="Chapman S.B."/>
            <person name="Gainer-Dewar J."/>
            <person name="Goldberg J."/>
            <person name="Griggs A."/>
            <person name="Gujja S."/>
            <person name="Hansen M."/>
            <person name="Howarth C."/>
            <person name="Imamovic A."/>
            <person name="Ireland A."/>
            <person name="Larimer J."/>
            <person name="McCowan C."/>
            <person name="Murphy C."/>
            <person name="Pearson M."/>
            <person name="Poon T.W."/>
            <person name="Priest M."/>
            <person name="Roberts A."/>
            <person name="Saif S."/>
            <person name="Shea T."/>
            <person name="Sisk P."/>
            <person name="Sykes S."/>
            <person name="Wortman J."/>
            <person name="Nusbaum C."/>
            <person name="Birren B."/>
        </authorList>
    </citation>
    <scope>NUCLEOTIDE SEQUENCE [LARGE SCALE GENOMIC DNA]</scope>
    <source>
        <strain evidence="3 4">P10297</strain>
    </source>
</reference>
<dbReference type="InterPro" id="IPR016024">
    <property type="entry name" value="ARM-type_fold"/>
</dbReference>
<evidence type="ECO:0000256" key="2">
    <source>
        <dbReference type="SAM" id="MobiDB-lite"/>
    </source>
</evidence>
<evidence type="ECO:0000256" key="1">
    <source>
        <dbReference type="PROSITE-ProRule" id="PRU00259"/>
    </source>
</evidence>
<dbReference type="SUPFAM" id="SSF48371">
    <property type="entry name" value="ARM repeat"/>
    <property type="match status" value="2"/>
</dbReference>
<dbReference type="EMBL" id="ANIY01001453">
    <property type="protein sequence ID" value="ETP46785.1"/>
    <property type="molecule type" value="Genomic_DNA"/>
</dbReference>
<dbReference type="Pfam" id="PF00514">
    <property type="entry name" value="Arm"/>
    <property type="match status" value="1"/>
</dbReference>
<feature type="compositionally biased region" description="Polar residues" evidence="2">
    <location>
        <begin position="881"/>
        <end position="891"/>
    </location>
</feature>
<dbReference type="SMART" id="SM00567">
    <property type="entry name" value="EZ_HEAT"/>
    <property type="match status" value="3"/>
</dbReference>
<name>W2ZIC0_PHYNI</name>
<evidence type="ECO:0000313" key="3">
    <source>
        <dbReference type="EMBL" id="ETP46785.1"/>
    </source>
</evidence>
<dbReference type="Proteomes" id="UP000018948">
    <property type="component" value="Unassembled WGS sequence"/>
</dbReference>
<organism evidence="3 4">
    <name type="scientific">Phytophthora nicotianae P10297</name>
    <dbReference type="NCBI Taxonomy" id="1317064"/>
    <lineage>
        <taxon>Eukaryota</taxon>
        <taxon>Sar</taxon>
        <taxon>Stramenopiles</taxon>
        <taxon>Oomycota</taxon>
        <taxon>Peronosporomycetes</taxon>
        <taxon>Peronosporales</taxon>
        <taxon>Peronosporaceae</taxon>
        <taxon>Phytophthora</taxon>
    </lineage>
</organism>
<sequence>MDLALTILDGLRQIYGLRDAIRRQRHENRKTYLRMMEIYVELQLSAPLQENPTIQRTNAIEKFASAVDSFSKYLRKYHDMHRVVRMFKHAKMEEKRQKIASEIDQLFRMLNLAATVTMMNEQATASSNAAKLFAKLEDMHGDIRLSHDQIHAALLAGRQQLELVKEEKVLDERGPAVEKRAATRVREERYLAQSKSIDKKPPAVIVESAVVKNVEEYPTAEMTLDNELEEKALPNEFLLMQDTTEDTVRSSALDESGDDVDAEEKAPVITKYESDQSTANVVVGATVVPVQKIELAGLKQTSAGDDAEDNTPTGEEPALMENVVDQVDEEKEAPPQSPLSSSTPLDESSVPRLIQLLGSDQTTEQQKERALLHLMSMCVTSSNRVQVYKTKGIPVLTDLVHNSDNFFTQLYALHCLSWFTFSYSKMSESAFMKLQECAREPTHSEILSILHELQYGDDKTKEVAALQCSCLATRGDGDTLRRVGVLPLLVRLLSGGTANQQLWASEALVTLASDSDETCVAITREGAIPPLVELLRSGSDMHKQEAAYALGNLAANNPVNRAKIAREGAIPPLVAFVKAATDAQNQWAVYALGFLSLSNEENRVLIAQEGAIPALVELLRTGTRAQKQWSAYTLGNLAHNDNNRVEITLEGAITPLIELLRFGTEMQKQRAAFALGNLACDNNVATDLDEAILPLVELVRTGSDTQKEDAAYTLGNLAANNVDRRVEIGRKGAVPPLVQLLRTGNDDQKQWAMFALRCLAYDNDTNREAIVEEGAIEALAELMEKGTEEQKEQATHALKHLVSKKGVAANSDRFTSPLMGYLRARINSENANVAAALNTLETVREGVVPFFHRFMKATDPQPQPVSIHQNDQEPDLANAKVESSTHTPNAW</sequence>
<dbReference type="PROSITE" id="PS50176">
    <property type="entry name" value="ARM_REPEAT"/>
    <property type="match status" value="3"/>
</dbReference>
<accession>W2ZIC0</accession>
<dbReference type="InterPro" id="IPR004155">
    <property type="entry name" value="PBS_lyase_HEAT"/>
</dbReference>
<feature type="region of interest" description="Disordered" evidence="2">
    <location>
        <begin position="328"/>
        <end position="348"/>
    </location>
</feature>
<feature type="repeat" description="ARM" evidence="1">
    <location>
        <begin position="526"/>
        <end position="568"/>
    </location>
</feature>
<evidence type="ECO:0000313" key="4">
    <source>
        <dbReference type="Proteomes" id="UP000018948"/>
    </source>
</evidence>
<feature type="repeat" description="ARM" evidence="1">
    <location>
        <begin position="610"/>
        <end position="652"/>
    </location>
</feature>
<dbReference type="PANTHER" id="PTHR23315">
    <property type="entry name" value="U BOX DOMAIN-CONTAINING"/>
    <property type="match status" value="1"/>
</dbReference>
<dbReference type="AlphaFoldDB" id="W2ZIC0"/>
<dbReference type="InterPro" id="IPR011989">
    <property type="entry name" value="ARM-like"/>
</dbReference>
<comment type="caution">
    <text evidence="3">The sequence shown here is derived from an EMBL/GenBank/DDBJ whole genome shotgun (WGS) entry which is preliminary data.</text>
</comment>
<dbReference type="InterPro" id="IPR000225">
    <property type="entry name" value="Armadillo"/>
</dbReference>